<dbReference type="Gene3D" id="6.10.140.1750">
    <property type="match status" value="1"/>
</dbReference>
<comment type="caution">
    <text evidence="2">The sequence shown here is derived from an EMBL/GenBank/DDBJ whole genome shotgun (WGS) entry which is preliminary data.</text>
</comment>
<gene>
    <name evidence="2" type="ORF">Ctob_010570</name>
</gene>
<protein>
    <submittedName>
        <fullName evidence="2">Uncharacterized protein</fullName>
    </submittedName>
</protein>
<dbReference type="AlphaFoldDB" id="A0A0M0JGT0"/>
<evidence type="ECO:0000256" key="1">
    <source>
        <dbReference type="SAM" id="MobiDB-lite"/>
    </source>
</evidence>
<reference evidence="3" key="1">
    <citation type="journal article" date="2015" name="PLoS Genet.">
        <title>Genome Sequence and Transcriptome Analyses of Chrysochromulina tobin: Metabolic Tools for Enhanced Algal Fitness in the Prominent Order Prymnesiales (Haptophyceae).</title>
        <authorList>
            <person name="Hovde B.T."/>
            <person name="Deodato C.R."/>
            <person name="Hunsperger H.M."/>
            <person name="Ryken S.A."/>
            <person name="Yost W."/>
            <person name="Jha R.K."/>
            <person name="Patterson J."/>
            <person name="Monnat R.J. Jr."/>
            <person name="Barlow S.B."/>
            <person name="Starkenburg S.R."/>
            <person name="Cattolico R.A."/>
        </authorList>
    </citation>
    <scope>NUCLEOTIDE SEQUENCE</scope>
    <source>
        <strain evidence="3">CCMP291</strain>
    </source>
</reference>
<accession>A0A0M0JGT0</accession>
<proteinExistence type="predicted"/>
<name>A0A0M0JGT0_9EUKA</name>
<feature type="region of interest" description="Disordered" evidence="1">
    <location>
        <begin position="130"/>
        <end position="150"/>
    </location>
</feature>
<evidence type="ECO:0000313" key="3">
    <source>
        <dbReference type="Proteomes" id="UP000037460"/>
    </source>
</evidence>
<dbReference type="Proteomes" id="UP000037460">
    <property type="component" value="Unassembled WGS sequence"/>
</dbReference>
<dbReference type="OrthoDB" id="197676at2759"/>
<dbReference type="EMBL" id="JWZX01002925">
    <property type="protein sequence ID" value="KOO25821.1"/>
    <property type="molecule type" value="Genomic_DNA"/>
</dbReference>
<organism evidence="2 3">
    <name type="scientific">Chrysochromulina tobinii</name>
    <dbReference type="NCBI Taxonomy" id="1460289"/>
    <lineage>
        <taxon>Eukaryota</taxon>
        <taxon>Haptista</taxon>
        <taxon>Haptophyta</taxon>
        <taxon>Prymnesiophyceae</taxon>
        <taxon>Prymnesiales</taxon>
        <taxon>Chrysochromulinaceae</taxon>
        <taxon>Chrysochromulina</taxon>
    </lineage>
</organism>
<keyword evidence="3" id="KW-1185">Reference proteome</keyword>
<sequence>MEAKTPELMPTRATRNPLESLHLGSVLLELKPKLERRPSREEVQMRGLIKNNVDVVQGTLARRSIASSLERAMRTRPSSTDLIESGVMQSEGSNTEGIWQYEMARQKWLPATSNEPAPRRLARQFGYTYDEQMQPAQTNGHRRYPSSEYF</sequence>
<evidence type="ECO:0000313" key="2">
    <source>
        <dbReference type="EMBL" id="KOO25821.1"/>
    </source>
</evidence>